<sequence>MTLIFIDYARRALGHIFTLHRLRHLLPWLILFPTLLVLNYYSTRIRLGLMLLKRRGRENSRYNLRLLGSRAKRGLPVKETGKK</sequence>
<reference evidence="2 3" key="1">
    <citation type="submission" date="2018-06" db="EMBL/GenBank/DDBJ databases">
        <authorList>
            <consortium name="Pathogen Informatics"/>
            <person name="Doyle S."/>
        </authorList>
    </citation>
    <scope>NUCLEOTIDE SEQUENCE [LARGE SCALE GENOMIC DNA]</scope>
    <source>
        <strain evidence="2 3">NCTC12157</strain>
    </source>
</reference>
<keyword evidence="1" id="KW-1133">Transmembrane helix</keyword>
<evidence type="ECO:0000313" key="3">
    <source>
        <dbReference type="Proteomes" id="UP000254304"/>
    </source>
</evidence>
<organism evidence="2 3">
    <name type="scientific">Ewingella americana</name>
    <dbReference type="NCBI Taxonomy" id="41202"/>
    <lineage>
        <taxon>Bacteria</taxon>
        <taxon>Pseudomonadati</taxon>
        <taxon>Pseudomonadota</taxon>
        <taxon>Gammaproteobacteria</taxon>
        <taxon>Enterobacterales</taxon>
        <taxon>Yersiniaceae</taxon>
        <taxon>Ewingella</taxon>
    </lineage>
</organism>
<name>A0A377N9V5_9GAMM</name>
<gene>
    <name evidence="2" type="ORF">NCTC12157_01211</name>
</gene>
<feature type="transmembrane region" description="Helical" evidence="1">
    <location>
        <begin position="25"/>
        <end position="43"/>
    </location>
</feature>
<proteinExistence type="predicted"/>
<evidence type="ECO:0000313" key="2">
    <source>
        <dbReference type="EMBL" id="STQ43519.1"/>
    </source>
</evidence>
<keyword evidence="1" id="KW-0812">Transmembrane</keyword>
<dbReference type="EMBL" id="UGGO01000001">
    <property type="protein sequence ID" value="STQ43519.1"/>
    <property type="molecule type" value="Genomic_DNA"/>
</dbReference>
<accession>A0A377N9V5</accession>
<dbReference type="Proteomes" id="UP000254304">
    <property type="component" value="Unassembled WGS sequence"/>
</dbReference>
<evidence type="ECO:0000256" key="1">
    <source>
        <dbReference type="SAM" id="Phobius"/>
    </source>
</evidence>
<dbReference type="AlphaFoldDB" id="A0A377N9V5"/>
<protein>
    <submittedName>
        <fullName evidence="2">Uncharacterized protein</fullName>
    </submittedName>
</protein>
<keyword evidence="1" id="KW-0472">Membrane</keyword>